<evidence type="ECO:0000256" key="1">
    <source>
        <dbReference type="SAM" id="MobiDB-lite"/>
    </source>
</evidence>
<comment type="caution">
    <text evidence="2">The sequence shown here is derived from an EMBL/GenBank/DDBJ whole genome shotgun (WGS) entry which is preliminary data.</text>
</comment>
<evidence type="ECO:0000313" key="2">
    <source>
        <dbReference type="EMBL" id="RKU43669.1"/>
    </source>
</evidence>
<reference evidence="2 3" key="1">
    <citation type="submission" date="2018-08" db="EMBL/GenBank/DDBJ databases">
        <title>Draft genome of the lignicolous fungus Coniochaeta pulveracea.</title>
        <authorList>
            <person name="Borstlap C.J."/>
            <person name="De Witt R.N."/>
            <person name="Botha A."/>
            <person name="Volschenk H."/>
        </authorList>
    </citation>
    <scope>NUCLEOTIDE SEQUENCE [LARGE SCALE GENOMIC DNA]</scope>
    <source>
        <strain evidence="2 3">CAB683</strain>
    </source>
</reference>
<dbReference type="AlphaFoldDB" id="A0A420Y705"/>
<evidence type="ECO:0000313" key="3">
    <source>
        <dbReference type="Proteomes" id="UP000275385"/>
    </source>
</evidence>
<dbReference type="Proteomes" id="UP000275385">
    <property type="component" value="Unassembled WGS sequence"/>
</dbReference>
<sequence length="200" mass="23970">MTTSRKQQSKEEREAARLAVRTYPHHTTTSSGTIWRIRTREHRTWIFDHEPTRWERYKMLAYEITAPCNRSSECLGLISGGLLWFYYHWVMAEWETKKMEKRARKLAKKEKKVEGKANEEAEMMAQGTRKDEKVMPKEAARANNREPSLDSYDEEAWTDQTTTERWDSVVDLKLDREWQRTEHDEVLAAMWPLMRYPRRG</sequence>
<proteinExistence type="predicted"/>
<dbReference type="EMBL" id="QVQW01000040">
    <property type="protein sequence ID" value="RKU43669.1"/>
    <property type="molecule type" value="Genomic_DNA"/>
</dbReference>
<feature type="compositionally biased region" description="Basic and acidic residues" evidence="1">
    <location>
        <begin position="128"/>
        <end position="148"/>
    </location>
</feature>
<accession>A0A420Y705</accession>
<feature type="region of interest" description="Disordered" evidence="1">
    <location>
        <begin position="111"/>
        <end position="161"/>
    </location>
</feature>
<protein>
    <submittedName>
        <fullName evidence="2">Uncharacterized protein</fullName>
    </submittedName>
</protein>
<name>A0A420Y705_9PEZI</name>
<gene>
    <name evidence="2" type="ORF">DL546_006512</name>
</gene>
<organism evidence="2 3">
    <name type="scientific">Coniochaeta pulveracea</name>
    <dbReference type="NCBI Taxonomy" id="177199"/>
    <lineage>
        <taxon>Eukaryota</taxon>
        <taxon>Fungi</taxon>
        <taxon>Dikarya</taxon>
        <taxon>Ascomycota</taxon>
        <taxon>Pezizomycotina</taxon>
        <taxon>Sordariomycetes</taxon>
        <taxon>Sordariomycetidae</taxon>
        <taxon>Coniochaetales</taxon>
        <taxon>Coniochaetaceae</taxon>
        <taxon>Coniochaeta</taxon>
    </lineage>
</organism>
<keyword evidence="3" id="KW-1185">Reference proteome</keyword>